<feature type="domain" description="Gfo/Idh/MocA-like oxidoreductase bacterial type C-terminal" evidence="2">
    <location>
        <begin position="219"/>
        <end position="277"/>
    </location>
</feature>
<dbReference type="InterPro" id="IPR050463">
    <property type="entry name" value="Gfo/Idh/MocA_oxidrdct_glycsds"/>
</dbReference>
<dbReference type="InterPro" id="IPR043906">
    <property type="entry name" value="Gfo/Idh/MocA_OxRdtase_bact_C"/>
</dbReference>
<dbReference type="NCBIfam" id="TIGR01409">
    <property type="entry name" value="TAT_signal_seq"/>
    <property type="match status" value="1"/>
</dbReference>
<dbReference type="EMBL" id="JADIMQ010000094">
    <property type="protein sequence ID" value="MBO8448922.1"/>
    <property type="molecule type" value="Genomic_DNA"/>
</dbReference>
<dbReference type="InterPro" id="IPR019546">
    <property type="entry name" value="TAT_signal_bac_arc"/>
</dbReference>
<dbReference type="AlphaFoldDB" id="A0A9D9HGC0"/>
<evidence type="ECO:0000259" key="1">
    <source>
        <dbReference type="Pfam" id="PF01408"/>
    </source>
</evidence>
<dbReference type="PANTHER" id="PTHR43818">
    <property type="entry name" value="BCDNA.GH03377"/>
    <property type="match status" value="1"/>
</dbReference>
<proteinExistence type="predicted"/>
<dbReference type="Pfam" id="PF19051">
    <property type="entry name" value="GFO_IDH_MocA_C2"/>
    <property type="match status" value="1"/>
</dbReference>
<evidence type="ECO:0000259" key="2">
    <source>
        <dbReference type="Pfam" id="PF19051"/>
    </source>
</evidence>
<protein>
    <submittedName>
        <fullName evidence="3">Gfo/Idh/MocA family oxidoreductase</fullName>
    </submittedName>
</protein>
<organism evidence="3 4">
    <name type="scientific">Candidatus Cryptobacteroides merdigallinarum</name>
    <dbReference type="NCBI Taxonomy" id="2840770"/>
    <lineage>
        <taxon>Bacteria</taxon>
        <taxon>Pseudomonadati</taxon>
        <taxon>Bacteroidota</taxon>
        <taxon>Bacteroidia</taxon>
        <taxon>Bacteroidales</taxon>
        <taxon>Candidatus Cryptobacteroides</taxon>
    </lineage>
</organism>
<dbReference type="GO" id="GO:0000166">
    <property type="term" value="F:nucleotide binding"/>
    <property type="evidence" value="ECO:0007669"/>
    <property type="project" value="InterPro"/>
</dbReference>
<name>A0A9D9HGC0_9BACT</name>
<dbReference type="InterPro" id="IPR006311">
    <property type="entry name" value="TAT_signal"/>
</dbReference>
<dbReference type="Gene3D" id="3.30.360.10">
    <property type="entry name" value="Dihydrodipicolinate Reductase, domain 2"/>
    <property type="match status" value="1"/>
</dbReference>
<dbReference type="InterPro" id="IPR000683">
    <property type="entry name" value="Gfo/Idh/MocA-like_OxRdtase_N"/>
</dbReference>
<dbReference type="Pfam" id="PF01408">
    <property type="entry name" value="GFO_IDH_MocA"/>
    <property type="match status" value="1"/>
</dbReference>
<dbReference type="PANTHER" id="PTHR43818:SF3">
    <property type="entry name" value="OXIDOREDUCTASE-RELATED"/>
    <property type="match status" value="1"/>
</dbReference>
<accession>A0A9D9HGC0</accession>
<reference evidence="3" key="2">
    <citation type="journal article" date="2021" name="PeerJ">
        <title>Extensive microbial diversity within the chicken gut microbiome revealed by metagenomics and culture.</title>
        <authorList>
            <person name="Gilroy R."/>
            <person name="Ravi A."/>
            <person name="Getino M."/>
            <person name="Pursley I."/>
            <person name="Horton D.L."/>
            <person name="Alikhan N.F."/>
            <person name="Baker D."/>
            <person name="Gharbi K."/>
            <person name="Hall N."/>
            <person name="Watson M."/>
            <person name="Adriaenssens E.M."/>
            <person name="Foster-Nyarko E."/>
            <person name="Jarju S."/>
            <person name="Secka A."/>
            <person name="Antonio M."/>
            <person name="Oren A."/>
            <person name="Chaudhuri R.R."/>
            <person name="La Ragione R."/>
            <person name="Hildebrand F."/>
            <person name="Pallen M.J."/>
        </authorList>
    </citation>
    <scope>NUCLEOTIDE SEQUENCE</scope>
    <source>
        <strain evidence="3">20514</strain>
    </source>
</reference>
<sequence>MAQDKISRRDFLQKAAVIGGAAMMPSIVMGREGKRTASPKVVGANDRVNMALIGIGNRGNEVAKKFKETGLCNVVALCDVDMGAKQTREVEAMFPGVPKYRDFRKLFDEMSRKIDAVAVCTPDHSHFPICMAAMREGIHVYVEKPMARTFHECEMLMQAEKKYGVVTQMGNQGHSEANYFQFKAWKEAGIIKDVTAVTAHMNNSRRWHGWDPKLVSYPAAEQVPPTLDWDTWLCAAHEHSYNHDFHNGQWRCWYEFGMGALGDWGAHILDTVHEFLDLGLPTEVNPLYLKDHNPFFYPMSSTILFRFPERKGMPALDITWYDGLDNIPPVPDGYGVSELDPDIPSVAGGKIQPAKLNPGKEIYSKELTLKGGSHGSTLSIIPEDRAKEMAGRLPEVPKSPSNHFANFLLSVMGKEKPRSPFSVSGPLSQVFCLGVISQWTGEKILFDRETKQITNNPLANQLLWGTVPREGWEEFYRI</sequence>
<dbReference type="Gene3D" id="3.40.50.720">
    <property type="entry name" value="NAD(P)-binding Rossmann-like Domain"/>
    <property type="match status" value="1"/>
</dbReference>
<reference evidence="3" key="1">
    <citation type="submission" date="2020-10" db="EMBL/GenBank/DDBJ databases">
        <authorList>
            <person name="Gilroy R."/>
        </authorList>
    </citation>
    <scope>NUCLEOTIDE SEQUENCE</scope>
    <source>
        <strain evidence="3">20514</strain>
    </source>
</reference>
<evidence type="ECO:0000313" key="4">
    <source>
        <dbReference type="Proteomes" id="UP000810252"/>
    </source>
</evidence>
<evidence type="ECO:0000313" key="3">
    <source>
        <dbReference type="EMBL" id="MBO8448922.1"/>
    </source>
</evidence>
<dbReference type="PROSITE" id="PS51318">
    <property type="entry name" value="TAT"/>
    <property type="match status" value="1"/>
</dbReference>
<dbReference type="Proteomes" id="UP000810252">
    <property type="component" value="Unassembled WGS sequence"/>
</dbReference>
<dbReference type="SUPFAM" id="SSF51735">
    <property type="entry name" value="NAD(P)-binding Rossmann-fold domains"/>
    <property type="match status" value="1"/>
</dbReference>
<dbReference type="SUPFAM" id="SSF55347">
    <property type="entry name" value="Glyceraldehyde-3-phosphate dehydrogenase-like, C-terminal domain"/>
    <property type="match status" value="1"/>
</dbReference>
<feature type="domain" description="Gfo/Idh/MocA-like oxidoreductase N-terminal" evidence="1">
    <location>
        <begin position="49"/>
        <end position="170"/>
    </location>
</feature>
<comment type="caution">
    <text evidence="3">The sequence shown here is derived from an EMBL/GenBank/DDBJ whole genome shotgun (WGS) entry which is preliminary data.</text>
</comment>
<gene>
    <name evidence="3" type="ORF">IAC29_06595</name>
</gene>
<dbReference type="InterPro" id="IPR036291">
    <property type="entry name" value="NAD(P)-bd_dom_sf"/>
</dbReference>